<protein>
    <submittedName>
        <fullName evidence="2">IS30 family transposase</fullName>
    </submittedName>
</protein>
<dbReference type="GO" id="GO:0004803">
    <property type="term" value="F:transposase activity"/>
    <property type="evidence" value="ECO:0007669"/>
    <property type="project" value="TreeGrafter"/>
</dbReference>
<proteinExistence type="predicted"/>
<gene>
    <name evidence="2" type="ORF">HF519_28180</name>
</gene>
<dbReference type="PANTHER" id="PTHR10948">
    <property type="entry name" value="TRANSPOSASE"/>
    <property type="match status" value="1"/>
</dbReference>
<dbReference type="Gene3D" id="3.30.420.10">
    <property type="entry name" value="Ribonuclease H-like superfamily/Ribonuclease H"/>
    <property type="match status" value="1"/>
</dbReference>
<evidence type="ECO:0000313" key="3">
    <source>
        <dbReference type="Proteomes" id="UP000586918"/>
    </source>
</evidence>
<accession>A0A848DSL9</accession>
<dbReference type="InterPro" id="IPR012337">
    <property type="entry name" value="RNaseH-like_sf"/>
</dbReference>
<comment type="caution">
    <text evidence="2">The sequence shown here is derived from an EMBL/GenBank/DDBJ whole genome shotgun (WGS) entry which is preliminary data.</text>
</comment>
<dbReference type="NCBIfam" id="NF033563">
    <property type="entry name" value="transpos_IS30"/>
    <property type="match status" value="1"/>
</dbReference>
<dbReference type="InterPro" id="IPR053392">
    <property type="entry name" value="Transposase_IS30-like"/>
</dbReference>
<feature type="domain" description="Integrase catalytic" evidence="1">
    <location>
        <begin position="1"/>
        <end position="134"/>
    </location>
</feature>
<dbReference type="GO" id="GO:0003676">
    <property type="term" value="F:nucleic acid binding"/>
    <property type="evidence" value="ECO:0007669"/>
    <property type="project" value="InterPro"/>
</dbReference>
<dbReference type="GO" id="GO:0032196">
    <property type="term" value="P:transposition"/>
    <property type="evidence" value="ECO:0007669"/>
    <property type="project" value="TreeGrafter"/>
</dbReference>
<sequence length="140" mass="15671">MGTLVDRATRYTMLIHLPAWWKAPQFRDAFLAGTAEIPPHLRAALTWDQGSEMALHAEIAARAGFESYFCDPHSPWQRGTNQNTNGLLRRYFPKGSNLSVHTLDHLKAVARQLNNRPRMVLGDLAPAQAMRGSLTSPITH</sequence>
<dbReference type="GO" id="GO:0005829">
    <property type="term" value="C:cytosol"/>
    <property type="evidence" value="ECO:0007669"/>
    <property type="project" value="TreeGrafter"/>
</dbReference>
<organism evidence="2 3">
    <name type="scientific">Pseudonocardia bannensis</name>
    <dbReference type="NCBI Taxonomy" id="630973"/>
    <lineage>
        <taxon>Bacteria</taxon>
        <taxon>Bacillati</taxon>
        <taxon>Actinomycetota</taxon>
        <taxon>Actinomycetes</taxon>
        <taxon>Pseudonocardiales</taxon>
        <taxon>Pseudonocardiaceae</taxon>
        <taxon>Pseudonocardia</taxon>
    </lineage>
</organism>
<name>A0A848DSL9_9PSEU</name>
<dbReference type="InterPro" id="IPR051917">
    <property type="entry name" value="Transposase-Integrase"/>
</dbReference>
<dbReference type="Proteomes" id="UP000586918">
    <property type="component" value="Unassembled WGS sequence"/>
</dbReference>
<reference evidence="2 3" key="1">
    <citation type="submission" date="2020-04" db="EMBL/GenBank/DDBJ databases">
        <authorList>
            <person name="Klaysubun C."/>
            <person name="Duangmal K."/>
            <person name="Lipun K."/>
        </authorList>
    </citation>
    <scope>NUCLEOTIDE SEQUENCE [LARGE SCALE GENOMIC DNA]</scope>
    <source>
        <strain evidence="2 3">DSM 45300</strain>
    </source>
</reference>
<dbReference type="SUPFAM" id="SSF53098">
    <property type="entry name" value="Ribonuclease H-like"/>
    <property type="match status" value="1"/>
</dbReference>
<keyword evidence="3" id="KW-1185">Reference proteome</keyword>
<dbReference type="PROSITE" id="PS50994">
    <property type="entry name" value="INTEGRASE"/>
    <property type="match status" value="1"/>
</dbReference>
<dbReference type="AlphaFoldDB" id="A0A848DSL9"/>
<dbReference type="GO" id="GO:0015074">
    <property type="term" value="P:DNA integration"/>
    <property type="evidence" value="ECO:0007669"/>
    <property type="project" value="InterPro"/>
</dbReference>
<dbReference type="InterPro" id="IPR036397">
    <property type="entry name" value="RNaseH_sf"/>
</dbReference>
<dbReference type="EMBL" id="JAAXKZ010000179">
    <property type="protein sequence ID" value="NMH95361.1"/>
    <property type="molecule type" value="Genomic_DNA"/>
</dbReference>
<evidence type="ECO:0000313" key="2">
    <source>
        <dbReference type="EMBL" id="NMH95361.1"/>
    </source>
</evidence>
<evidence type="ECO:0000259" key="1">
    <source>
        <dbReference type="PROSITE" id="PS50994"/>
    </source>
</evidence>
<dbReference type="InterPro" id="IPR001584">
    <property type="entry name" value="Integrase_cat-core"/>
</dbReference>
<dbReference type="PANTHER" id="PTHR10948:SF23">
    <property type="entry name" value="TRANSPOSASE INSI FOR INSERTION SEQUENCE ELEMENT IS30A-RELATED"/>
    <property type="match status" value="1"/>
</dbReference>